<dbReference type="CDD" id="cd01127">
    <property type="entry name" value="TrwB_TraG_TraD_VirD4"/>
    <property type="match status" value="1"/>
</dbReference>
<keyword evidence="1" id="KW-0597">Phosphoprotein</keyword>
<dbReference type="PANTHER" id="PTHR22683">
    <property type="entry name" value="SPORULATION PROTEIN RELATED"/>
    <property type="match status" value="1"/>
</dbReference>
<dbReference type="AlphaFoldDB" id="A0A2Y8ZL95"/>
<dbReference type="InterPro" id="IPR027417">
    <property type="entry name" value="P-loop_NTPase"/>
</dbReference>
<dbReference type="GO" id="GO:0003677">
    <property type="term" value="F:DNA binding"/>
    <property type="evidence" value="ECO:0007669"/>
    <property type="project" value="InterPro"/>
</dbReference>
<dbReference type="EMBL" id="UESZ01000001">
    <property type="protein sequence ID" value="SSA33201.1"/>
    <property type="molecule type" value="Genomic_DNA"/>
</dbReference>
<sequence>MTTVRLTICEGARSRDVVVRAPAGTTWAEVIAANPTLPQGLFAGARPIAATDVVGSHPLVHAAVLSSTPAAAVTRHLLELHVIEGPGAGAWVPLGPTSVTVGRARSAVLQVPDPGVSRHHLTVGLDSGRVVVTAHDATNGTLVDGQPLAPATERELTLGNRIGIGNSVLELVRRDGVPTMTWPEPPPQVQIRMPAAPQPPEKRPWPLAMALLPLVVAGGAALLLHNPMFLMFAVLSPVMLLSQYVTDRRGGSRSHRRAMAAHRDDVEVAEAQVRRALEQEIAVRRSRTPALGTTVWVARSGAAARWSRDPTAELRLRLGTGVVESGVTRRWQRHTFGDDDIEPVALQQAPVEIDLRTAGRVELAGPQRQLVAQSLLTQLATWFSPDELQIVVCASPVNRPAWQWLRFLPHVLPAPDATPRIGPTCADTAADTTVVLVTDEVAANAPADAVVIALVADSTPQPGRIVTTAQGRVDGLDITLDLPAPGQAETAVRALAAATGSQRSSVGLPREVSLVDLAREYRTLDPTHPDAVLRAWSEASDRVLLGRTAEGPWEVSLPVDGPHALIAGTTGAGKSGLLQTFLVSWALSRSPQELSYVLIDYKGGAAFSGCAGLPHTVGMVTDLDASLTVRALRSLQAEIRRREQLLASAGAVDYAAYRDNGGGLARLVLVIDEFRVLADELPDFVHGLVRLAAVGRSMGIHLILATQRPAGVVSADIRANMDLRIALRLNDVTDSRDVIDADDAARLDPSRPGRAVAQRAGGDRQRVQVARVSGHTPRLDAAPEVLSVDPQTGAPISRRAREDDDDLSRIVSAIRRAHALEGSAPAHRPWLPPLAARLTAESGGAGTAPLGLVDLPDEQRQEWTGWSLKDGNLLIVGGPASGRSTVLRTLATGSRESVYWLTASKPTVGESLPHIGAVIRFDEHARVHRLLTWLEDRIAHGGADPVRLLIDDWDSLQARTDALSLTLSDRLLAILRDGPRAGVVTAVAGGRGVVSGRVSGLAARRLCLTSGGTDDVILLGVKPAQLPSLGTPGRGLLLPEELEIQCALPGAPAPDASVAVRFDPLPAQVDSLPAGAFGVGLDGPIGWRDDDRAILIAGPPGSGRSTALAASAAADPGRTFWLTDPAQTTDLTRWAGEHPGGTVYVDDADQLGGTPIEGLLADLAGRHRLVVTSSLTSATAAFTGLLPLVKRAGVGVILQPGPRDGEVLGVSLPTSYDEGPGSGVVVHRGRLTQVRVSRAACRTTGCPPATAAG</sequence>
<dbReference type="InterPro" id="IPR008984">
    <property type="entry name" value="SMAD_FHA_dom_sf"/>
</dbReference>
<protein>
    <submittedName>
        <fullName evidence="7">DNA segregation ATPase FtsK/SpoIIIE, S-DNA-T family</fullName>
    </submittedName>
</protein>
<evidence type="ECO:0000256" key="3">
    <source>
        <dbReference type="ARBA" id="ARBA00022840"/>
    </source>
</evidence>
<accession>A0A2Y8ZL95</accession>
<reference evidence="8" key="1">
    <citation type="submission" date="2016-10" db="EMBL/GenBank/DDBJ databases">
        <authorList>
            <person name="Varghese N."/>
            <person name="Submissions S."/>
        </authorList>
    </citation>
    <scope>NUCLEOTIDE SEQUENCE [LARGE SCALE GENOMIC DNA]</scope>
    <source>
        <strain evidence="8">DSM 22951</strain>
    </source>
</reference>
<dbReference type="SUPFAM" id="SSF52540">
    <property type="entry name" value="P-loop containing nucleoside triphosphate hydrolases"/>
    <property type="match status" value="3"/>
</dbReference>
<organism evidence="7 8">
    <name type="scientific">Branchiibius hedensis</name>
    <dbReference type="NCBI Taxonomy" id="672460"/>
    <lineage>
        <taxon>Bacteria</taxon>
        <taxon>Bacillati</taxon>
        <taxon>Actinomycetota</taxon>
        <taxon>Actinomycetes</taxon>
        <taxon>Micrococcales</taxon>
        <taxon>Dermacoccaceae</taxon>
        <taxon>Branchiibius</taxon>
    </lineage>
</organism>
<evidence type="ECO:0000256" key="4">
    <source>
        <dbReference type="PROSITE-ProRule" id="PRU00289"/>
    </source>
</evidence>
<evidence type="ECO:0000256" key="1">
    <source>
        <dbReference type="ARBA" id="ARBA00022553"/>
    </source>
</evidence>
<dbReference type="GO" id="GO:0005524">
    <property type="term" value="F:ATP binding"/>
    <property type="evidence" value="ECO:0007669"/>
    <property type="project" value="UniProtKB-UniRule"/>
</dbReference>
<dbReference type="InterPro" id="IPR002543">
    <property type="entry name" value="FtsK_dom"/>
</dbReference>
<dbReference type="InterPro" id="IPR000253">
    <property type="entry name" value="FHA_dom"/>
</dbReference>
<feature type="domain" description="FHA" evidence="5">
    <location>
        <begin position="99"/>
        <end position="148"/>
    </location>
</feature>
<dbReference type="SMART" id="SM00382">
    <property type="entry name" value="AAA"/>
    <property type="match status" value="3"/>
</dbReference>
<dbReference type="PROSITE" id="PS50006">
    <property type="entry name" value="FHA_DOMAIN"/>
    <property type="match status" value="1"/>
</dbReference>
<dbReference type="PANTHER" id="PTHR22683:SF1">
    <property type="entry name" value="TYPE VII SECRETION SYSTEM PROTEIN ESSC"/>
    <property type="match status" value="1"/>
</dbReference>
<dbReference type="InterPro" id="IPR003593">
    <property type="entry name" value="AAA+_ATPase"/>
</dbReference>
<dbReference type="SMART" id="SM00240">
    <property type="entry name" value="FHA"/>
    <property type="match status" value="1"/>
</dbReference>
<dbReference type="Gene3D" id="2.60.200.20">
    <property type="match status" value="1"/>
</dbReference>
<dbReference type="Gene3D" id="3.40.50.300">
    <property type="entry name" value="P-loop containing nucleotide triphosphate hydrolases"/>
    <property type="match status" value="3"/>
</dbReference>
<dbReference type="Pfam" id="PF16697">
    <property type="entry name" value="Yop-YscD_cpl"/>
    <property type="match status" value="1"/>
</dbReference>
<keyword evidence="2 4" id="KW-0547">Nucleotide-binding</keyword>
<gene>
    <name evidence="7" type="ORF">SAMN04489750_0474</name>
</gene>
<name>A0A2Y8ZL95_9MICO</name>
<dbReference type="CDD" id="cd00060">
    <property type="entry name" value="FHA"/>
    <property type="match status" value="1"/>
</dbReference>
<proteinExistence type="predicted"/>
<evidence type="ECO:0000259" key="6">
    <source>
        <dbReference type="PROSITE" id="PS50901"/>
    </source>
</evidence>
<evidence type="ECO:0000256" key="2">
    <source>
        <dbReference type="ARBA" id="ARBA00022741"/>
    </source>
</evidence>
<evidence type="ECO:0000259" key="5">
    <source>
        <dbReference type="PROSITE" id="PS50006"/>
    </source>
</evidence>
<dbReference type="SUPFAM" id="SSF49879">
    <property type="entry name" value="SMAD/FHA domain"/>
    <property type="match status" value="1"/>
</dbReference>
<keyword evidence="8" id="KW-1185">Reference proteome</keyword>
<dbReference type="Pfam" id="PF01580">
    <property type="entry name" value="FtsK_SpoIIIE"/>
    <property type="match status" value="1"/>
</dbReference>
<feature type="domain" description="FtsK" evidence="6">
    <location>
        <begin position="550"/>
        <end position="736"/>
    </location>
</feature>
<evidence type="ECO:0000313" key="7">
    <source>
        <dbReference type="EMBL" id="SSA33201.1"/>
    </source>
</evidence>
<evidence type="ECO:0000313" key="8">
    <source>
        <dbReference type="Proteomes" id="UP000250028"/>
    </source>
</evidence>
<dbReference type="InterPro" id="IPR032030">
    <property type="entry name" value="YscD_cytoplasmic_dom"/>
</dbReference>
<dbReference type="InterPro" id="IPR050206">
    <property type="entry name" value="FtsK/SpoIIIE/SftA"/>
</dbReference>
<dbReference type="PROSITE" id="PS50901">
    <property type="entry name" value="FTSK"/>
    <property type="match status" value="1"/>
</dbReference>
<dbReference type="Proteomes" id="UP000250028">
    <property type="component" value="Unassembled WGS sequence"/>
</dbReference>
<dbReference type="RefSeq" id="WP_170119722.1">
    <property type="nucleotide sequence ID" value="NZ_QGDN01000001.1"/>
</dbReference>
<feature type="binding site" evidence="4">
    <location>
        <begin position="568"/>
        <end position="575"/>
    </location>
    <ligand>
        <name>ATP</name>
        <dbReference type="ChEBI" id="CHEBI:30616"/>
    </ligand>
</feature>
<keyword evidence="3 4" id="KW-0067">ATP-binding</keyword>